<dbReference type="AlphaFoldDB" id="A0A1B1RX35"/>
<gene>
    <name evidence="1" type="ORF">I858_000170</name>
</gene>
<dbReference type="STRING" id="1302659.I858_000170"/>
<evidence type="ECO:0000313" key="2">
    <source>
        <dbReference type="Proteomes" id="UP000053354"/>
    </source>
</evidence>
<dbReference type="OrthoDB" id="147801at2"/>
<keyword evidence="2" id="KW-1185">Reference proteome</keyword>
<dbReference type="EMBL" id="CP016540">
    <property type="protein sequence ID" value="ANU25493.1"/>
    <property type="molecule type" value="Genomic_DNA"/>
</dbReference>
<sequence>MASPITQITKRQWTTEEIRQQNLYELETMIAEQNQALNKLLAITGDLDKAGVLDAVVAMVKAKEGIAEIVMEQATRKPVTNLINNMMSAAGALTAIDPSSTEKLASSAVHGLKEAESQNHNGKKLGVFQMVKAFRDPDVNRAIKFGLNFLKGMGKGLDK</sequence>
<dbReference type="Proteomes" id="UP000053354">
    <property type="component" value="Chromosome"/>
</dbReference>
<evidence type="ECO:0008006" key="3">
    <source>
        <dbReference type="Google" id="ProtNLM"/>
    </source>
</evidence>
<dbReference type="PANTHER" id="PTHR38433">
    <property type="match status" value="1"/>
</dbReference>
<dbReference type="PANTHER" id="PTHR38433:SF1">
    <property type="entry name" value="DUF1641 DOMAIN-CONTAINING PROTEIN"/>
    <property type="match status" value="1"/>
</dbReference>
<organism evidence="1 2">
    <name type="scientific">Planococcus versutus</name>
    <dbReference type="NCBI Taxonomy" id="1302659"/>
    <lineage>
        <taxon>Bacteria</taxon>
        <taxon>Bacillati</taxon>
        <taxon>Bacillota</taxon>
        <taxon>Bacilli</taxon>
        <taxon>Bacillales</taxon>
        <taxon>Caryophanaceae</taxon>
        <taxon>Planococcus</taxon>
    </lineage>
</organism>
<proteinExistence type="predicted"/>
<accession>A0A1B1RX35</accession>
<name>A0A1B1RX35_9BACL</name>
<dbReference type="InterPro" id="IPR012440">
    <property type="entry name" value="DUF1641"/>
</dbReference>
<dbReference type="KEGG" id="pll:I858_000170"/>
<evidence type="ECO:0000313" key="1">
    <source>
        <dbReference type="EMBL" id="ANU25493.1"/>
    </source>
</evidence>
<dbReference type="Pfam" id="PF07849">
    <property type="entry name" value="DUF1641"/>
    <property type="match status" value="1"/>
</dbReference>
<protein>
    <recommendedName>
        <fullName evidence="3">DUF1641 domain-containing protein</fullName>
    </recommendedName>
</protein>
<dbReference type="RefSeq" id="WP_065524085.1">
    <property type="nucleotide sequence ID" value="NZ_CP016540.2"/>
</dbReference>
<reference evidence="1" key="1">
    <citation type="submission" date="2016-10" db="EMBL/GenBank/DDBJ databases">
        <authorList>
            <person name="See-Too W.S."/>
        </authorList>
    </citation>
    <scope>NUCLEOTIDE SEQUENCE</scope>
    <source>
        <strain evidence="1">L10.15</strain>
    </source>
</reference>